<evidence type="ECO:0000313" key="3">
    <source>
        <dbReference type="Proteomes" id="UP000515563"/>
    </source>
</evidence>
<keyword evidence="1" id="KW-0472">Membrane</keyword>
<sequence length="181" mass="18804">MSGPVISPQVPQNHREAKATAKAAKAYAKAQRPWFKKKRFIGLGLLAILVVIIVATNSSGSKTQSGTAPGAAATATKAAPPAAATGKALPIQNGDWRLDSIRIKDDGLGDFSGVARVTYTGDDSKGGSNLFTLTVFKSGKDVAALTGSANTVAPGTQVTVEFISSEKFVTGPYTYDFQNDL</sequence>
<dbReference type="RefSeq" id="WP_185444751.1">
    <property type="nucleotide sequence ID" value="NZ_CP043661.1"/>
</dbReference>
<organism evidence="2 3">
    <name type="scientific">Kribbella qitaiheensis</name>
    <dbReference type="NCBI Taxonomy" id="1544730"/>
    <lineage>
        <taxon>Bacteria</taxon>
        <taxon>Bacillati</taxon>
        <taxon>Actinomycetota</taxon>
        <taxon>Actinomycetes</taxon>
        <taxon>Propionibacteriales</taxon>
        <taxon>Kribbellaceae</taxon>
        <taxon>Kribbella</taxon>
    </lineage>
</organism>
<reference evidence="3" key="1">
    <citation type="submission" date="2019-09" db="EMBL/GenBank/DDBJ databases">
        <title>Antimicrobial potential of Antarctic Bacteria.</title>
        <authorList>
            <person name="Benaud N."/>
            <person name="Edwards R.J."/>
            <person name="Ferrari B.C."/>
        </authorList>
    </citation>
    <scope>NUCLEOTIDE SEQUENCE [LARGE SCALE GENOMIC DNA]</scope>
    <source>
        <strain evidence="3">SPB151</strain>
    </source>
</reference>
<keyword evidence="1" id="KW-1133">Transmembrane helix</keyword>
<dbReference type="EMBL" id="CP043661">
    <property type="protein sequence ID" value="QNE22337.1"/>
    <property type="molecule type" value="Genomic_DNA"/>
</dbReference>
<name>A0A7G6X7X2_9ACTN</name>
<evidence type="ECO:0000256" key="1">
    <source>
        <dbReference type="SAM" id="Phobius"/>
    </source>
</evidence>
<accession>A0A7G6X7X2</accession>
<evidence type="ECO:0000313" key="2">
    <source>
        <dbReference type="EMBL" id="QNE22337.1"/>
    </source>
</evidence>
<keyword evidence="3" id="KW-1185">Reference proteome</keyword>
<feature type="transmembrane region" description="Helical" evidence="1">
    <location>
        <begin position="40"/>
        <end position="58"/>
    </location>
</feature>
<protein>
    <submittedName>
        <fullName evidence="2">Uncharacterized protein</fullName>
    </submittedName>
</protein>
<proteinExistence type="predicted"/>
<dbReference type="KEGG" id="kqi:F1D05_36130"/>
<keyword evidence="1" id="KW-0812">Transmembrane</keyword>
<dbReference type="AlphaFoldDB" id="A0A7G6X7X2"/>
<dbReference type="Proteomes" id="UP000515563">
    <property type="component" value="Chromosome"/>
</dbReference>
<reference evidence="2 3" key="2">
    <citation type="journal article" date="2020" name="Microbiol. Resour. Announc.">
        <title>Antarctic desert soil bacteria exhibit high novel natural product potential, evaluated through long-read genome sequencing and comparative genomics.</title>
        <authorList>
            <person name="Benaud N."/>
            <person name="Edwards R.J."/>
            <person name="Amos T.G."/>
            <person name="D'Agostino P.M."/>
            <person name="Gutierrez-Chavez C."/>
            <person name="Montgomery K."/>
            <person name="Nicetic I."/>
            <person name="Ferrari B.C."/>
        </authorList>
    </citation>
    <scope>NUCLEOTIDE SEQUENCE [LARGE SCALE GENOMIC DNA]</scope>
    <source>
        <strain evidence="2 3">SPB151</strain>
    </source>
</reference>
<gene>
    <name evidence="2" type="ORF">F1D05_36130</name>
</gene>